<organism evidence="13 14">
    <name type="scientific">Orchesella cincta</name>
    <name type="common">Springtail</name>
    <name type="synonym">Podura cincta</name>
    <dbReference type="NCBI Taxonomy" id="48709"/>
    <lineage>
        <taxon>Eukaryota</taxon>
        <taxon>Metazoa</taxon>
        <taxon>Ecdysozoa</taxon>
        <taxon>Arthropoda</taxon>
        <taxon>Hexapoda</taxon>
        <taxon>Collembola</taxon>
        <taxon>Entomobryomorpha</taxon>
        <taxon>Entomobryoidea</taxon>
        <taxon>Orchesellidae</taxon>
        <taxon>Orchesellinae</taxon>
        <taxon>Orchesella</taxon>
    </lineage>
</organism>
<keyword evidence="8" id="KW-0804">Transcription</keyword>
<dbReference type="InterPro" id="IPR036236">
    <property type="entry name" value="Znf_C2H2_sf"/>
</dbReference>
<sequence length="674" mass="77300">MIMTPEKKLHQFLKQFGGQLHPEFWFQVCSVCREPVQRFSETLQAISELKKKLTRISKQLKGRIYNTKDVGGAEEGLTCIWEEIRAEVVKDLYRAPFEVEKKTSNQKGTPVDDGDVHMPTSEVLPETLPANSLPPTAPEEEDKDVSHSDFEPDGVNEDVNSSSHSDSSEDEKFKPPKRKPVLKRKSNPISTPDSPPKLRKKRKRLPAGDPSRQYTISRKGSTSYYKCNLCSAISTSNKRVMAHLSCHEKGEGSTCILCGWLVHPGGMNRHNSHFHPEQYPKEKKKVYFYTCPKCPARSHDHTFMEKHLPLHEPSNTEETTTCKLCGWLVPTKRLRHHMASPSHAKRMQNQETVRVVQEITTEIPYYCDHCPVVTTRVSILQQHFELYHEGKVEYVACVQPDCGERFVSKQLLSFHLEKDHKLPQPAPPEEEGDRKCAHCELVFNSKTKLDYHFAKTHKSILFTCTTCNITLNSYREYRKHMEETKAHATSKMYACELCGESFFAETKFKQHQRQSHFAELGLEPFMCEVCGLILSSKASLNDHLRAVHRKERNFSCEYCGQAFGSRKRVRLHVTAFHTSLVGTHTLPEGSHFRLEKGHDGGETWHCEFCTAIFPNRASVRNHILRNHYEEIQYVCEGCGSKYPSSMGLHRHRKSCAELLKKCESEKKALPTKSF</sequence>
<comment type="caution">
    <text evidence="13">The sequence shown here is derived from an EMBL/GenBank/DDBJ whole genome shotgun (WGS) entry which is preliminary data.</text>
</comment>
<dbReference type="GO" id="GO:0000981">
    <property type="term" value="F:DNA-binding transcription factor activity, RNA polymerase II-specific"/>
    <property type="evidence" value="ECO:0007669"/>
    <property type="project" value="TreeGrafter"/>
</dbReference>
<accession>A0A1D2MCS7</accession>
<feature type="domain" description="C2H2-type" evidence="12">
    <location>
        <begin position="525"/>
        <end position="553"/>
    </location>
</feature>
<dbReference type="PANTHER" id="PTHR24384:SF189">
    <property type="entry name" value="C2H2-TYPE DOMAIN-CONTAINING PROTEIN-RELATED"/>
    <property type="match status" value="1"/>
</dbReference>
<feature type="domain" description="C2H2-type" evidence="12">
    <location>
        <begin position="493"/>
        <end position="521"/>
    </location>
</feature>
<evidence type="ECO:0000256" key="4">
    <source>
        <dbReference type="ARBA" id="ARBA00022771"/>
    </source>
</evidence>
<evidence type="ECO:0000256" key="7">
    <source>
        <dbReference type="ARBA" id="ARBA00023125"/>
    </source>
</evidence>
<dbReference type="PROSITE" id="PS50157">
    <property type="entry name" value="ZINC_FINGER_C2H2_2"/>
    <property type="match status" value="5"/>
</dbReference>
<evidence type="ECO:0000256" key="1">
    <source>
        <dbReference type="ARBA" id="ARBA00004123"/>
    </source>
</evidence>
<feature type="compositionally biased region" description="Basic residues" evidence="11">
    <location>
        <begin position="175"/>
        <end position="186"/>
    </location>
</feature>
<dbReference type="PROSITE" id="PS00028">
    <property type="entry name" value="ZINC_FINGER_C2H2_1"/>
    <property type="match status" value="6"/>
</dbReference>
<dbReference type="GO" id="GO:0008270">
    <property type="term" value="F:zinc ion binding"/>
    <property type="evidence" value="ECO:0007669"/>
    <property type="project" value="UniProtKB-KW"/>
</dbReference>
<keyword evidence="9" id="KW-0539">Nucleus</keyword>
<proteinExistence type="predicted"/>
<dbReference type="Gene3D" id="3.30.160.60">
    <property type="entry name" value="Classic Zinc Finger"/>
    <property type="match status" value="4"/>
</dbReference>
<feature type="region of interest" description="Disordered" evidence="11">
    <location>
        <begin position="101"/>
        <end position="216"/>
    </location>
</feature>
<evidence type="ECO:0000259" key="12">
    <source>
        <dbReference type="PROSITE" id="PS50157"/>
    </source>
</evidence>
<dbReference type="EMBL" id="LJIJ01001789">
    <property type="protein sequence ID" value="ODM90807.1"/>
    <property type="molecule type" value="Genomic_DNA"/>
</dbReference>
<keyword evidence="6" id="KW-0805">Transcription regulation</keyword>
<dbReference type="OrthoDB" id="8117402at2759"/>
<evidence type="ECO:0000256" key="6">
    <source>
        <dbReference type="ARBA" id="ARBA00023015"/>
    </source>
</evidence>
<reference evidence="13 14" key="1">
    <citation type="journal article" date="2016" name="Genome Biol. Evol.">
        <title>Gene Family Evolution Reflects Adaptation to Soil Environmental Stressors in the Genome of the Collembolan Orchesella cincta.</title>
        <authorList>
            <person name="Faddeeva-Vakhrusheva A."/>
            <person name="Derks M.F."/>
            <person name="Anvar S.Y."/>
            <person name="Agamennone V."/>
            <person name="Suring W."/>
            <person name="Smit S."/>
            <person name="van Straalen N.M."/>
            <person name="Roelofs D."/>
        </authorList>
    </citation>
    <scope>NUCLEOTIDE SEQUENCE [LARGE SCALE GENOMIC DNA]</scope>
    <source>
        <tissue evidence="13">Mixed pool</tissue>
    </source>
</reference>
<comment type="subcellular location">
    <subcellularLocation>
        <location evidence="1">Nucleus</location>
    </subcellularLocation>
</comment>
<keyword evidence="4 10" id="KW-0863">Zinc-finger</keyword>
<gene>
    <name evidence="13" type="ORF">Ocin01_15877</name>
</gene>
<keyword evidence="3" id="KW-0677">Repeat</keyword>
<dbReference type="GO" id="GO:0000978">
    <property type="term" value="F:RNA polymerase II cis-regulatory region sequence-specific DNA binding"/>
    <property type="evidence" value="ECO:0007669"/>
    <property type="project" value="TreeGrafter"/>
</dbReference>
<dbReference type="SUPFAM" id="SSF57667">
    <property type="entry name" value="beta-beta-alpha zinc fingers"/>
    <property type="match status" value="3"/>
</dbReference>
<evidence type="ECO:0000256" key="9">
    <source>
        <dbReference type="ARBA" id="ARBA00023242"/>
    </source>
</evidence>
<keyword evidence="5" id="KW-0862">Zinc</keyword>
<dbReference type="InterPro" id="IPR013087">
    <property type="entry name" value="Znf_C2H2_type"/>
</dbReference>
<protein>
    <submittedName>
        <fullName evidence="13">Putative zinc finger protein</fullName>
    </submittedName>
</protein>
<dbReference type="GO" id="GO:0005634">
    <property type="term" value="C:nucleus"/>
    <property type="evidence" value="ECO:0007669"/>
    <property type="project" value="UniProtKB-SubCell"/>
</dbReference>
<feature type="domain" description="C2H2-type" evidence="12">
    <location>
        <begin position="365"/>
        <end position="393"/>
    </location>
</feature>
<name>A0A1D2MCS7_ORCCI</name>
<feature type="domain" description="C2H2-type" evidence="12">
    <location>
        <begin position="395"/>
        <end position="425"/>
    </location>
</feature>
<evidence type="ECO:0000256" key="8">
    <source>
        <dbReference type="ARBA" id="ARBA00023163"/>
    </source>
</evidence>
<dbReference type="Proteomes" id="UP000094527">
    <property type="component" value="Unassembled WGS sequence"/>
</dbReference>
<dbReference type="AlphaFoldDB" id="A0A1D2MCS7"/>
<dbReference type="InterPro" id="IPR050752">
    <property type="entry name" value="C2H2-ZF_domain"/>
</dbReference>
<dbReference type="PANTHER" id="PTHR24384">
    <property type="entry name" value="FINGER PUTATIVE TRANSCRIPTION FACTOR FAMILY-RELATED"/>
    <property type="match status" value="1"/>
</dbReference>
<evidence type="ECO:0000256" key="2">
    <source>
        <dbReference type="ARBA" id="ARBA00022723"/>
    </source>
</evidence>
<keyword evidence="7" id="KW-0238">DNA-binding</keyword>
<dbReference type="SMART" id="SM00355">
    <property type="entry name" value="ZnF_C2H2"/>
    <property type="match status" value="13"/>
</dbReference>
<feature type="domain" description="C2H2-type" evidence="12">
    <location>
        <begin position="554"/>
        <end position="578"/>
    </location>
</feature>
<evidence type="ECO:0000256" key="5">
    <source>
        <dbReference type="ARBA" id="ARBA00022833"/>
    </source>
</evidence>
<evidence type="ECO:0000313" key="13">
    <source>
        <dbReference type="EMBL" id="ODM90807.1"/>
    </source>
</evidence>
<evidence type="ECO:0000313" key="14">
    <source>
        <dbReference type="Proteomes" id="UP000094527"/>
    </source>
</evidence>
<keyword evidence="14" id="KW-1185">Reference proteome</keyword>
<keyword evidence="2" id="KW-0479">Metal-binding</keyword>
<evidence type="ECO:0000256" key="11">
    <source>
        <dbReference type="SAM" id="MobiDB-lite"/>
    </source>
</evidence>
<evidence type="ECO:0000256" key="10">
    <source>
        <dbReference type="PROSITE-ProRule" id="PRU00042"/>
    </source>
</evidence>
<evidence type="ECO:0000256" key="3">
    <source>
        <dbReference type="ARBA" id="ARBA00022737"/>
    </source>
</evidence>
<dbReference type="STRING" id="48709.A0A1D2MCS7"/>